<evidence type="ECO:0000256" key="1">
    <source>
        <dbReference type="SAM" id="MobiDB-lite"/>
    </source>
</evidence>
<evidence type="ECO:0000313" key="3">
    <source>
        <dbReference type="EMBL" id="KAF2185312.1"/>
    </source>
</evidence>
<feature type="region of interest" description="Disordered" evidence="1">
    <location>
        <begin position="373"/>
        <end position="406"/>
    </location>
</feature>
<gene>
    <name evidence="3" type="ORF">K469DRAFT_779253</name>
</gene>
<accession>A0A6A6E3I8</accession>
<dbReference type="Proteomes" id="UP000800200">
    <property type="component" value="Unassembled WGS sequence"/>
</dbReference>
<keyword evidence="4" id="KW-1185">Reference proteome</keyword>
<dbReference type="OrthoDB" id="4357141at2759"/>
<dbReference type="EMBL" id="ML994634">
    <property type="protein sequence ID" value="KAF2185312.1"/>
    <property type="molecule type" value="Genomic_DNA"/>
</dbReference>
<proteinExistence type="predicted"/>
<evidence type="ECO:0000313" key="4">
    <source>
        <dbReference type="Proteomes" id="UP000800200"/>
    </source>
</evidence>
<reference evidence="3" key="1">
    <citation type="journal article" date="2020" name="Stud. Mycol.">
        <title>101 Dothideomycetes genomes: a test case for predicting lifestyles and emergence of pathogens.</title>
        <authorList>
            <person name="Haridas S."/>
            <person name="Albert R."/>
            <person name="Binder M."/>
            <person name="Bloem J."/>
            <person name="Labutti K."/>
            <person name="Salamov A."/>
            <person name="Andreopoulos B."/>
            <person name="Baker S."/>
            <person name="Barry K."/>
            <person name="Bills G."/>
            <person name="Bluhm B."/>
            <person name="Cannon C."/>
            <person name="Castanera R."/>
            <person name="Culley D."/>
            <person name="Daum C."/>
            <person name="Ezra D."/>
            <person name="Gonzalez J."/>
            <person name="Henrissat B."/>
            <person name="Kuo A."/>
            <person name="Liang C."/>
            <person name="Lipzen A."/>
            <person name="Lutzoni F."/>
            <person name="Magnuson J."/>
            <person name="Mondo S."/>
            <person name="Nolan M."/>
            <person name="Ohm R."/>
            <person name="Pangilinan J."/>
            <person name="Park H.-J."/>
            <person name="Ramirez L."/>
            <person name="Alfaro M."/>
            <person name="Sun H."/>
            <person name="Tritt A."/>
            <person name="Yoshinaga Y."/>
            <person name="Zwiers L.-H."/>
            <person name="Turgeon B."/>
            <person name="Goodwin S."/>
            <person name="Spatafora J."/>
            <person name="Crous P."/>
            <person name="Grigoriev I."/>
        </authorList>
    </citation>
    <scope>NUCLEOTIDE SEQUENCE</scope>
    <source>
        <strain evidence="3">CBS 207.26</strain>
    </source>
</reference>
<name>A0A6A6E3I8_9PEZI</name>
<organism evidence="3 4">
    <name type="scientific">Zopfia rhizophila CBS 207.26</name>
    <dbReference type="NCBI Taxonomy" id="1314779"/>
    <lineage>
        <taxon>Eukaryota</taxon>
        <taxon>Fungi</taxon>
        <taxon>Dikarya</taxon>
        <taxon>Ascomycota</taxon>
        <taxon>Pezizomycotina</taxon>
        <taxon>Dothideomycetes</taxon>
        <taxon>Dothideomycetes incertae sedis</taxon>
        <taxon>Zopfiaceae</taxon>
        <taxon>Zopfia</taxon>
    </lineage>
</organism>
<feature type="compositionally biased region" description="Basic residues" evidence="1">
    <location>
        <begin position="374"/>
        <end position="395"/>
    </location>
</feature>
<feature type="domain" description="DDE-1" evidence="2">
    <location>
        <begin position="132"/>
        <end position="239"/>
    </location>
</feature>
<dbReference type="AlphaFoldDB" id="A0A6A6E3I8"/>
<evidence type="ECO:0000259" key="2">
    <source>
        <dbReference type="Pfam" id="PF03184"/>
    </source>
</evidence>
<dbReference type="GO" id="GO:0003676">
    <property type="term" value="F:nucleic acid binding"/>
    <property type="evidence" value="ECO:0007669"/>
    <property type="project" value="InterPro"/>
</dbReference>
<sequence>MSDNGYPVPVKYLRSLAYIIARRRSSVFHASTTTDEAINPPGKNWPQAFYKRHPELKPKKVKALDWNRHDINIYDKITHWFEVIGKELHNPVIQLENVYNMDETEVMLSMLGSIKVFVGKDDPRDYRGAVVKQTMVTAIEFIFADGTSLLPLIISPASTHRSNRTTYPTLGWHYACSESGYTDSKIRLDWPIRNMIMGFNCSGTHESLEILEYCFVNNVILCRIPSHTSHKLQPCINTVGKEHFTSLYSPSREKALTSRNIISGWIKAGLYPFNPDSVLRDMPKPLAELTTPVTVEALMSLRSLIEQDAHTLDETSKQRLQKLANAAQNSESKCRKSTKSTIVGKAKVMSYEGIVGAQAKRAAKEAAKEVAAVKGKRGRKRKSPAPARAKVKKARRSEAEVAEDETAVAPFSNSNIDRFKEAGILVQAS</sequence>
<dbReference type="Pfam" id="PF03184">
    <property type="entry name" value="DDE_1"/>
    <property type="match status" value="1"/>
</dbReference>
<protein>
    <recommendedName>
        <fullName evidence="2">DDE-1 domain-containing protein</fullName>
    </recommendedName>
</protein>
<dbReference type="InterPro" id="IPR004875">
    <property type="entry name" value="DDE_SF_endonuclease_dom"/>
</dbReference>